<organism evidence="2 3">
    <name type="scientific">Aurantiacibacter flavus</name>
    <dbReference type="NCBI Taxonomy" id="3145232"/>
    <lineage>
        <taxon>Bacteria</taxon>
        <taxon>Pseudomonadati</taxon>
        <taxon>Pseudomonadota</taxon>
        <taxon>Alphaproteobacteria</taxon>
        <taxon>Sphingomonadales</taxon>
        <taxon>Erythrobacteraceae</taxon>
        <taxon>Aurantiacibacter</taxon>
    </lineage>
</organism>
<dbReference type="SUPFAM" id="SSF55729">
    <property type="entry name" value="Acyl-CoA N-acyltransferases (Nat)"/>
    <property type="match status" value="1"/>
</dbReference>
<dbReference type="RefSeq" id="WP_346784086.1">
    <property type="nucleotide sequence ID" value="NZ_JBDLBR010000002.1"/>
</dbReference>
<dbReference type="PROSITE" id="PS51186">
    <property type="entry name" value="GNAT"/>
    <property type="match status" value="1"/>
</dbReference>
<dbReference type="Pfam" id="PF13302">
    <property type="entry name" value="Acetyltransf_3"/>
    <property type="match status" value="1"/>
</dbReference>
<name>A0ABV0CUT5_9SPHN</name>
<dbReference type="InterPro" id="IPR016181">
    <property type="entry name" value="Acyl_CoA_acyltransferase"/>
</dbReference>
<evidence type="ECO:0000313" key="2">
    <source>
        <dbReference type="EMBL" id="MEN7536629.1"/>
    </source>
</evidence>
<comment type="caution">
    <text evidence="2">The sequence shown here is derived from an EMBL/GenBank/DDBJ whole genome shotgun (WGS) entry which is preliminary data.</text>
</comment>
<dbReference type="InterPro" id="IPR000182">
    <property type="entry name" value="GNAT_dom"/>
</dbReference>
<dbReference type="EC" id="2.-.-.-" evidence="2"/>
<dbReference type="PANTHER" id="PTHR43610:SF1">
    <property type="entry name" value="N-ACETYLTRANSFERASE DOMAIN-CONTAINING PROTEIN"/>
    <property type="match status" value="1"/>
</dbReference>
<evidence type="ECO:0000313" key="3">
    <source>
        <dbReference type="Proteomes" id="UP001484535"/>
    </source>
</evidence>
<dbReference type="EMBL" id="JBDLBR010000002">
    <property type="protein sequence ID" value="MEN7536629.1"/>
    <property type="molecule type" value="Genomic_DNA"/>
</dbReference>
<dbReference type="Gene3D" id="3.40.630.30">
    <property type="match status" value="1"/>
</dbReference>
<protein>
    <submittedName>
        <fullName evidence="2">GNAT family protein</fullName>
        <ecNumber evidence="2">2.-.-.-</ecNumber>
    </submittedName>
</protein>
<gene>
    <name evidence="2" type="ORF">ABDJ38_05535</name>
</gene>
<dbReference type="Proteomes" id="UP001484535">
    <property type="component" value="Unassembled WGS sequence"/>
</dbReference>
<proteinExistence type="predicted"/>
<evidence type="ECO:0000259" key="1">
    <source>
        <dbReference type="PROSITE" id="PS51186"/>
    </source>
</evidence>
<keyword evidence="2" id="KW-0808">Transferase</keyword>
<reference evidence="2 3" key="1">
    <citation type="submission" date="2024-05" db="EMBL/GenBank/DDBJ databases">
        <authorList>
            <person name="Park S."/>
        </authorList>
    </citation>
    <scope>NUCLEOTIDE SEQUENCE [LARGE SCALE GENOMIC DNA]</scope>
    <source>
        <strain evidence="2 3">DGU5</strain>
    </source>
</reference>
<accession>A0ABV0CUT5</accession>
<keyword evidence="3" id="KW-1185">Reference proteome</keyword>
<feature type="domain" description="N-acetyltransferase" evidence="1">
    <location>
        <begin position="22"/>
        <end position="178"/>
    </location>
</feature>
<sequence>MSVDLALLGQPMLDHEWERGLIDLLPLAEAHREAMRAICLPDDPVWPIYPADLSGAGFDPYFDILLADPARRAFAIVRDGLFAGTTSFLNIAPGRETLELGGTFMAQAERGSGLNSRVKPLVLARAFAAGFRRVEFRIDQRNERSLAAVRKLGAVREGLLRAERITWTGHVRDTVMLSILAEEWAERDKSRQ</sequence>
<dbReference type="PANTHER" id="PTHR43610">
    <property type="entry name" value="BLL6696 PROTEIN"/>
    <property type="match status" value="1"/>
</dbReference>
<dbReference type="GO" id="GO:0016740">
    <property type="term" value="F:transferase activity"/>
    <property type="evidence" value="ECO:0007669"/>
    <property type="project" value="UniProtKB-KW"/>
</dbReference>